<dbReference type="InterPro" id="IPR033308">
    <property type="entry name" value="PGAP5/Cdc1/Ted1"/>
</dbReference>
<dbReference type="EMBL" id="JAPQKR010000008">
    <property type="protein sequence ID" value="KAJ5212262.1"/>
    <property type="molecule type" value="Genomic_DNA"/>
</dbReference>
<dbReference type="PANTHER" id="PTHR13315">
    <property type="entry name" value="METALLO PHOSPHOESTERASE RELATED"/>
    <property type="match status" value="1"/>
</dbReference>
<dbReference type="SUPFAM" id="SSF56300">
    <property type="entry name" value="Metallo-dependent phosphatases"/>
    <property type="match status" value="1"/>
</dbReference>
<sequence length="612" mass="69225">MRLLKSLHSLLNGAATRWLLPLSVTGFVYLYLYPVFKGCAFPLAHGQSPWEINSRFIGKLQQNAFANTVLQHLGVPNFAPDDPPAIFRLLVLADPQLEGDTSLPLPEWKLIPRIRKHWRAVRETSDSSRFPYPLSLLNRELFTGVKTIAVEDIPRSLRAVQKQIDLLGNDWYLAHIYRTLFWWTRPTHTTVLGDLLGSQWIDDGEFASRSWRYWKRVFRGGLPVDDHITRTGEIGSTGNVNKDPELKQYSEPLGEDADPAWPRRVINVAGNHDIGYAGDVSEARMERFEREFGRANWDIRFQHPPVVLPNTTHGDTRVEPTLHIINLNTLTLDTPALSKSVQDHTYAYLNDLIGRLHPVEDNSTFTLLLTHLPLHKEEGVCTDEPYFSFHDDDDKDGPDGVPRFKSGGLKEQNHLSEFASANGILQGIFGMSGDKKAPVGGHGREGLILTGHDHTGCDAVHYVSQNQSEKSWQWAARRYNGSNIKEEETPSIREVTLRSMMGEFGGNAGLLSIWFDANLGGWEYAITMCPAGVQHIWWAVHVIILVHFSVEFARFVVWLALRAQEIRVSKTTLVGKKIEITAVPRAACQFPTRKAKRRKGKGEREVRREGDM</sequence>
<feature type="transmembrane region" description="Helical" evidence="2">
    <location>
        <begin position="536"/>
        <end position="561"/>
    </location>
</feature>
<dbReference type="GeneID" id="83178271"/>
<dbReference type="AlphaFoldDB" id="A0A9W9N321"/>
<dbReference type="Proteomes" id="UP001150904">
    <property type="component" value="Unassembled WGS sequence"/>
</dbReference>
<feature type="transmembrane region" description="Helical" evidence="2">
    <location>
        <begin position="12"/>
        <end position="32"/>
    </location>
</feature>
<evidence type="ECO:0008006" key="5">
    <source>
        <dbReference type="Google" id="ProtNLM"/>
    </source>
</evidence>
<gene>
    <name evidence="3" type="ORF">N7498_003908</name>
</gene>
<organism evidence="3 4">
    <name type="scientific">Penicillium cinerascens</name>
    <dbReference type="NCBI Taxonomy" id="70096"/>
    <lineage>
        <taxon>Eukaryota</taxon>
        <taxon>Fungi</taxon>
        <taxon>Dikarya</taxon>
        <taxon>Ascomycota</taxon>
        <taxon>Pezizomycotina</taxon>
        <taxon>Eurotiomycetes</taxon>
        <taxon>Eurotiomycetidae</taxon>
        <taxon>Eurotiales</taxon>
        <taxon>Aspergillaceae</taxon>
        <taxon>Penicillium</taxon>
    </lineage>
</organism>
<dbReference type="RefSeq" id="XP_058310432.1">
    <property type="nucleotide sequence ID" value="XM_058450970.1"/>
</dbReference>
<dbReference type="OrthoDB" id="9984693at2759"/>
<protein>
    <recommendedName>
        <fullName evidence="5">Calcineurin-like phosphoesterase domain-containing protein</fullName>
    </recommendedName>
</protein>
<reference evidence="3" key="2">
    <citation type="journal article" date="2023" name="IMA Fungus">
        <title>Comparative genomic study of the Penicillium genus elucidates a diverse pangenome and 15 lateral gene transfer events.</title>
        <authorList>
            <person name="Petersen C."/>
            <person name="Sorensen T."/>
            <person name="Nielsen M.R."/>
            <person name="Sondergaard T.E."/>
            <person name="Sorensen J.L."/>
            <person name="Fitzpatrick D.A."/>
            <person name="Frisvad J.C."/>
            <person name="Nielsen K.L."/>
        </authorList>
    </citation>
    <scope>NUCLEOTIDE SEQUENCE</scope>
    <source>
        <strain evidence="3">IBT 15544</strain>
    </source>
</reference>
<dbReference type="InterPro" id="IPR029052">
    <property type="entry name" value="Metallo-depent_PP-like"/>
</dbReference>
<name>A0A9W9N321_9EURO</name>
<keyword evidence="4" id="KW-1185">Reference proteome</keyword>
<keyword evidence="2" id="KW-1133">Transmembrane helix</keyword>
<accession>A0A9W9N321</accession>
<keyword evidence="1 2" id="KW-0472">Membrane</keyword>
<evidence type="ECO:0000313" key="4">
    <source>
        <dbReference type="Proteomes" id="UP001150904"/>
    </source>
</evidence>
<dbReference type="GO" id="GO:0006506">
    <property type="term" value="P:GPI anchor biosynthetic process"/>
    <property type="evidence" value="ECO:0007669"/>
    <property type="project" value="InterPro"/>
</dbReference>
<evidence type="ECO:0000256" key="2">
    <source>
        <dbReference type="SAM" id="Phobius"/>
    </source>
</evidence>
<dbReference type="GO" id="GO:0005783">
    <property type="term" value="C:endoplasmic reticulum"/>
    <property type="evidence" value="ECO:0007669"/>
    <property type="project" value="TreeGrafter"/>
</dbReference>
<dbReference type="GO" id="GO:0016020">
    <property type="term" value="C:membrane"/>
    <property type="evidence" value="ECO:0007669"/>
    <property type="project" value="GOC"/>
</dbReference>
<keyword evidence="2" id="KW-0812">Transmembrane</keyword>
<dbReference type="PANTHER" id="PTHR13315:SF1">
    <property type="entry name" value="PROTEIN TED1"/>
    <property type="match status" value="1"/>
</dbReference>
<reference evidence="3" key="1">
    <citation type="submission" date="2022-12" db="EMBL/GenBank/DDBJ databases">
        <authorList>
            <person name="Petersen C."/>
        </authorList>
    </citation>
    <scope>NUCLEOTIDE SEQUENCE</scope>
    <source>
        <strain evidence="3">IBT 15544</strain>
    </source>
</reference>
<evidence type="ECO:0000256" key="1">
    <source>
        <dbReference type="ARBA" id="ARBA00023136"/>
    </source>
</evidence>
<proteinExistence type="predicted"/>
<comment type="caution">
    <text evidence="3">The sequence shown here is derived from an EMBL/GenBank/DDBJ whole genome shotgun (WGS) entry which is preliminary data.</text>
</comment>
<evidence type="ECO:0000313" key="3">
    <source>
        <dbReference type="EMBL" id="KAJ5212262.1"/>
    </source>
</evidence>